<name>A0ABW3JPJ0_9FLAO</name>
<dbReference type="Proteomes" id="UP001597062">
    <property type="component" value="Unassembled WGS sequence"/>
</dbReference>
<sequence length="189" mass="21808">MNQDKINDLLFNSLELHQKKQHRYFLLLFVFPLIYFLLNNSFVSEVKTPLISVEKNEIILLCFPFIYAILLLISILQTDKVNKIRKEIENIGNSLLTEKILDLLTPISIIREILSEVYSNKVFGKFGMIVIFVPVQAFCLLFPFIFLGCIIYNNFMYNGEFNGIAVLCGIMGSWAFIPTLIKLSSIIKK</sequence>
<keyword evidence="1" id="KW-0812">Transmembrane</keyword>
<keyword evidence="3" id="KW-1185">Reference proteome</keyword>
<feature type="transmembrane region" description="Helical" evidence="1">
    <location>
        <begin position="161"/>
        <end position="181"/>
    </location>
</feature>
<evidence type="ECO:0000256" key="1">
    <source>
        <dbReference type="SAM" id="Phobius"/>
    </source>
</evidence>
<protein>
    <recommendedName>
        <fullName evidence="4">Yip1 domain-containing protein</fullName>
    </recommendedName>
</protein>
<evidence type="ECO:0000313" key="3">
    <source>
        <dbReference type="Proteomes" id="UP001597062"/>
    </source>
</evidence>
<reference evidence="3" key="1">
    <citation type="journal article" date="2019" name="Int. J. Syst. Evol. Microbiol.">
        <title>The Global Catalogue of Microorganisms (GCM) 10K type strain sequencing project: providing services to taxonomists for standard genome sequencing and annotation.</title>
        <authorList>
            <consortium name="The Broad Institute Genomics Platform"/>
            <consortium name="The Broad Institute Genome Sequencing Center for Infectious Disease"/>
            <person name="Wu L."/>
            <person name="Ma J."/>
        </authorList>
    </citation>
    <scope>NUCLEOTIDE SEQUENCE [LARGE SCALE GENOMIC DNA]</scope>
    <source>
        <strain evidence="3">CCUG 60527</strain>
    </source>
</reference>
<comment type="caution">
    <text evidence="2">The sequence shown here is derived from an EMBL/GenBank/DDBJ whole genome shotgun (WGS) entry which is preliminary data.</text>
</comment>
<feature type="transmembrane region" description="Helical" evidence="1">
    <location>
        <begin position="58"/>
        <end position="76"/>
    </location>
</feature>
<proteinExistence type="predicted"/>
<accession>A0ABW3JPJ0</accession>
<organism evidence="2 3">
    <name type="scientific">Tenacibaculum geojense</name>
    <dbReference type="NCBI Taxonomy" id="915352"/>
    <lineage>
        <taxon>Bacteria</taxon>
        <taxon>Pseudomonadati</taxon>
        <taxon>Bacteroidota</taxon>
        <taxon>Flavobacteriia</taxon>
        <taxon>Flavobacteriales</taxon>
        <taxon>Flavobacteriaceae</taxon>
        <taxon>Tenacibaculum</taxon>
    </lineage>
</organism>
<evidence type="ECO:0008006" key="4">
    <source>
        <dbReference type="Google" id="ProtNLM"/>
    </source>
</evidence>
<feature type="transmembrane region" description="Helical" evidence="1">
    <location>
        <begin position="129"/>
        <end position="155"/>
    </location>
</feature>
<keyword evidence="1" id="KW-0472">Membrane</keyword>
<dbReference type="EMBL" id="JBHTJR010000022">
    <property type="protein sequence ID" value="MFD0992382.1"/>
    <property type="molecule type" value="Genomic_DNA"/>
</dbReference>
<keyword evidence="1" id="KW-1133">Transmembrane helix</keyword>
<dbReference type="RefSeq" id="WP_386105610.1">
    <property type="nucleotide sequence ID" value="NZ_JBHTJR010000022.1"/>
</dbReference>
<gene>
    <name evidence="2" type="ORF">ACFQ1U_04125</name>
</gene>
<evidence type="ECO:0000313" key="2">
    <source>
        <dbReference type="EMBL" id="MFD0992382.1"/>
    </source>
</evidence>
<feature type="transmembrane region" description="Helical" evidence="1">
    <location>
        <begin position="21"/>
        <end position="38"/>
    </location>
</feature>